<keyword evidence="5" id="KW-0808">Transferase</keyword>
<gene>
    <name evidence="5" type="ORF">Tci_005955</name>
</gene>
<keyword evidence="3" id="KW-0472">Membrane</keyword>
<evidence type="ECO:0000259" key="4">
    <source>
        <dbReference type="PROSITE" id="PS50994"/>
    </source>
</evidence>
<dbReference type="Gene3D" id="3.30.420.10">
    <property type="entry name" value="Ribonuclease H-like superfamily/Ribonuclease H"/>
    <property type="match status" value="1"/>
</dbReference>
<accession>A0A6L2JBR3</accession>
<dbReference type="CDD" id="cd01647">
    <property type="entry name" value="RT_LTR"/>
    <property type="match status" value="1"/>
</dbReference>
<dbReference type="SUPFAM" id="SSF103506">
    <property type="entry name" value="Mitochondrial carrier"/>
    <property type="match status" value="1"/>
</dbReference>
<dbReference type="PANTHER" id="PTHR24559:SF427">
    <property type="entry name" value="RNA-DIRECTED DNA POLYMERASE"/>
    <property type="match status" value="1"/>
</dbReference>
<dbReference type="GO" id="GO:0015074">
    <property type="term" value="P:DNA integration"/>
    <property type="evidence" value="ECO:0007669"/>
    <property type="project" value="InterPro"/>
</dbReference>
<sequence>MKELSEQLKELLEKGFIHQSSSPWGAPVLFVKKKDGSFRMCIDNHELNKLTVKNRYPLPRIDNLFDQLQGSSVYSKNDLRLRKEEHEEHLKIILEPLKKEKLYAKFLKCDFWLDSIQFLGHVINSDGVHHQRPSGLLQQPEIPKWKWEHITMDFVMGLPRTTSGYDSILVIVDRLTKSAHFLPIKKTDSMEKLTRLHLKEVVCRHGVPLSIILDRDGRFAFGFWGRLNSGALVEAVSRTCLAPLETTMVHLMVGSSRHSTTKVSQDIIQTRFWTGLFRGNFVNVIRVAQSKAIETKWDWECFFKEVKQWCSCRGGFMNMSCSLRDNYGLFNGREF</sequence>
<dbReference type="GO" id="GO:0016020">
    <property type="term" value="C:membrane"/>
    <property type="evidence" value="ECO:0007669"/>
    <property type="project" value="UniProtKB-SubCell"/>
</dbReference>
<dbReference type="InterPro" id="IPR012337">
    <property type="entry name" value="RNaseH-like_sf"/>
</dbReference>
<dbReference type="EMBL" id="BKCJ010000525">
    <property type="protein sequence ID" value="GEU33977.1"/>
    <property type="molecule type" value="Genomic_DNA"/>
</dbReference>
<dbReference type="GO" id="GO:0003676">
    <property type="term" value="F:nucleic acid binding"/>
    <property type="evidence" value="ECO:0007669"/>
    <property type="project" value="InterPro"/>
</dbReference>
<dbReference type="Gene3D" id="3.10.10.10">
    <property type="entry name" value="HIV Type 1 Reverse Transcriptase, subunit A, domain 1"/>
    <property type="match status" value="1"/>
</dbReference>
<dbReference type="SUPFAM" id="SSF53098">
    <property type="entry name" value="Ribonuclease H-like"/>
    <property type="match status" value="1"/>
</dbReference>
<dbReference type="InterPro" id="IPR018108">
    <property type="entry name" value="MCP_transmembrane"/>
</dbReference>
<evidence type="ECO:0000256" key="3">
    <source>
        <dbReference type="ARBA" id="ARBA00023136"/>
    </source>
</evidence>
<keyword evidence="5" id="KW-0548">Nucleotidyltransferase</keyword>
<dbReference type="SUPFAM" id="SSF56672">
    <property type="entry name" value="DNA/RNA polymerases"/>
    <property type="match status" value="1"/>
</dbReference>
<evidence type="ECO:0000256" key="2">
    <source>
        <dbReference type="ARBA" id="ARBA00022692"/>
    </source>
</evidence>
<keyword evidence="2" id="KW-0812">Transmembrane</keyword>
<dbReference type="InterPro" id="IPR036397">
    <property type="entry name" value="RNaseH_sf"/>
</dbReference>
<dbReference type="PROSITE" id="PS50994">
    <property type="entry name" value="INTEGRASE"/>
    <property type="match status" value="1"/>
</dbReference>
<dbReference type="PANTHER" id="PTHR24559">
    <property type="entry name" value="TRANSPOSON TY3-I GAG-POL POLYPROTEIN"/>
    <property type="match status" value="1"/>
</dbReference>
<dbReference type="Pfam" id="PF00153">
    <property type="entry name" value="Mito_carr"/>
    <property type="match status" value="1"/>
</dbReference>
<dbReference type="InterPro" id="IPR043128">
    <property type="entry name" value="Rev_trsase/Diguanyl_cyclase"/>
</dbReference>
<comment type="caution">
    <text evidence="5">The sequence shown here is derived from an EMBL/GenBank/DDBJ whole genome shotgun (WGS) entry which is preliminary data.</text>
</comment>
<dbReference type="InterPro" id="IPR053134">
    <property type="entry name" value="RNA-dir_DNA_polymerase"/>
</dbReference>
<dbReference type="GO" id="GO:0003964">
    <property type="term" value="F:RNA-directed DNA polymerase activity"/>
    <property type="evidence" value="ECO:0007669"/>
    <property type="project" value="UniProtKB-KW"/>
</dbReference>
<protein>
    <submittedName>
        <fullName evidence="5">Putative reverse transcriptase domain-containing protein</fullName>
    </submittedName>
</protein>
<organism evidence="5">
    <name type="scientific">Tanacetum cinerariifolium</name>
    <name type="common">Dalmatian daisy</name>
    <name type="synonym">Chrysanthemum cinerariifolium</name>
    <dbReference type="NCBI Taxonomy" id="118510"/>
    <lineage>
        <taxon>Eukaryota</taxon>
        <taxon>Viridiplantae</taxon>
        <taxon>Streptophyta</taxon>
        <taxon>Embryophyta</taxon>
        <taxon>Tracheophyta</taxon>
        <taxon>Spermatophyta</taxon>
        <taxon>Magnoliopsida</taxon>
        <taxon>eudicotyledons</taxon>
        <taxon>Gunneridae</taxon>
        <taxon>Pentapetalae</taxon>
        <taxon>asterids</taxon>
        <taxon>campanulids</taxon>
        <taxon>Asterales</taxon>
        <taxon>Asteraceae</taxon>
        <taxon>Asteroideae</taxon>
        <taxon>Anthemideae</taxon>
        <taxon>Anthemidinae</taxon>
        <taxon>Tanacetum</taxon>
    </lineage>
</organism>
<feature type="domain" description="Integrase catalytic" evidence="4">
    <location>
        <begin position="139"/>
        <end position="219"/>
    </location>
</feature>
<evidence type="ECO:0000313" key="5">
    <source>
        <dbReference type="EMBL" id="GEU33977.1"/>
    </source>
</evidence>
<keyword evidence="5" id="KW-0695">RNA-directed DNA polymerase</keyword>
<evidence type="ECO:0000256" key="1">
    <source>
        <dbReference type="ARBA" id="ARBA00004141"/>
    </source>
</evidence>
<dbReference type="InterPro" id="IPR043502">
    <property type="entry name" value="DNA/RNA_pol_sf"/>
</dbReference>
<dbReference type="InterPro" id="IPR001584">
    <property type="entry name" value="Integrase_cat-core"/>
</dbReference>
<name>A0A6L2JBR3_TANCI</name>
<dbReference type="Gene3D" id="3.30.70.270">
    <property type="match status" value="2"/>
</dbReference>
<reference evidence="5" key="1">
    <citation type="journal article" date="2019" name="Sci. Rep.">
        <title>Draft genome of Tanacetum cinerariifolium, the natural source of mosquito coil.</title>
        <authorList>
            <person name="Yamashiro T."/>
            <person name="Shiraishi A."/>
            <person name="Satake H."/>
            <person name="Nakayama K."/>
        </authorList>
    </citation>
    <scope>NUCLEOTIDE SEQUENCE</scope>
</reference>
<dbReference type="InterPro" id="IPR023395">
    <property type="entry name" value="MCP_dom_sf"/>
</dbReference>
<proteinExistence type="predicted"/>
<comment type="subcellular location">
    <subcellularLocation>
        <location evidence="1">Membrane</location>
        <topology evidence="1">Multi-pass membrane protein</topology>
    </subcellularLocation>
</comment>
<dbReference type="AlphaFoldDB" id="A0A6L2JBR3"/>